<protein>
    <recommendedName>
        <fullName evidence="4">N(4)-(Beta-N-acetylglucosaminyl)-L-asparaginase</fullName>
    </recommendedName>
</protein>
<dbReference type="Pfam" id="PF01112">
    <property type="entry name" value="Asparaginase_2"/>
    <property type="match status" value="1"/>
</dbReference>
<evidence type="ECO:0000256" key="1">
    <source>
        <dbReference type="PIRSR" id="PIRSR600246-1"/>
    </source>
</evidence>
<gene>
    <name evidence="3" type="ORF">TOLI1172_LOCUS5756</name>
</gene>
<accession>A0A7S1ESK2</accession>
<proteinExistence type="predicted"/>
<evidence type="ECO:0008006" key="4">
    <source>
        <dbReference type="Google" id="ProtNLM"/>
    </source>
</evidence>
<sequence>MDRDDGECDVVAVGTWSFSLKGVECAMHSMCSGMSAVDAVVRGIETVELDESVTSVGFGGLPNRNGFLQLDAAIMDGSTRNSGAVIALENFKSAISLAFLVMTHNRHSVLTSHGASSFAASLITSYPNLIPHIPHDKISSLIESLSKYTNACDTSLYKTVSIPSYVVLHAVIDHADSVGEYALNRFREYLERRDQPRLDEGPSDTVGILCRDKNGRISAGCATSGMQFKDVGRVGDSPMIGHGLYADGEIGAAAASGDGDQLIRFCVSFCVVEMIRNGVTAQRACEQIVERVWKHNRSIQLAVIALESKAGNIGAYASRQGFKYTYGRIPCQALHTDTTANPHVHIQEAKLTEHHIDTFKPPKWSHTCV</sequence>
<dbReference type="GO" id="GO:0003948">
    <property type="term" value="F:N4-(beta-N-acetylglucosaminyl)-L-asparaginase activity"/>
    <property type="evidence" value="ECO:0007669"/>
    <property type="project" value="TreeGrafter"/>
</dbReference>
<dbReference type="InterPro" id="IPR029055">
    <property type="entry name" value="Ntn_hydrolases_N"/>
</dbReference>
<evidence type="ECO:0000313" key="3">
    <source>
        <dbReference type="EMBL" id="CAD8821361.1"/>
    </source>
</evidence>
<dbReference type="SUPFAM" id="SSF56235">
    <property type="entry name" value="N-terminal nucleophile aminohydrolases (Ntn hydrolases)"/>
    <property type="match status" value="1"/>
</dbReference>
<evidence type="ECO:0000256" key="2">
    <source>
        <dbReference type="PIRSR" id="PIRSR600246-3"/>
    </source>
</evidence>
<dbReference type="GO" id="GO:0005737">
    <property type="term" value="C:cytoplasm"/>
    <property type="evidence" value="ECO:0007669"/>
    <property type="project" value="TreeGrafter"/>
</dbReference>
<dbReference type="AlphaFoldDB" id="A0A7S1ESK2"/>
<reference evidence="3" key="1">
    <citation type="submission" date="2021-01" db="EMBL/GenBank/DDBJ databases">
        <authorList>
            <person name="Corre E."/>
            <person name="Pelletier E."/>
            <person name="Niang G."/>
            <person name="Scheremetjew M."/>
            <person name="Finn R."/>
            <person name="Kale V."/>
            <person name="Holt S."/>
            <person name="Cochrane G."/>
            <person name="Meng A."/>
            <person name="Brown T."/>
            <person name="Cohen L."/>
        </authorList>
    </citation>
    <scope>NUCLEOTIDE SEQUENCE</scope>
    <source>
        <strain evidence="3">CCMP3278</strain>
    </source>
</reference>
<name>A0A7S1ESK2_9RHOD</name>
<feature type="site" description="Cleavage; by autolysis" evidence="2">
    <location>
        <begin position="204"/>
        <end position="205"/>
    </location>
</feature>
<feature type="active site" description="Nucleophile" evidence="1">
    <location>
        <position position="205"/>
    </location>
</feature>
<dbReference type="Gene3D" id="3.60.20.30">
    <property type="entry name" value="(Glycosyl)asparaginase"/>
    <property type="match status" value="1"/>
</dbReference>
<dbReference type="PANTHER" id="PTHR10188">
    <property type="entry name" value="L-ASPARAGINASE"/>
    <property type="match status" value="1"/>
</dbReference>
<dbReference type="PANTHER" id="PTHR10188:SF16">
    <property type="entry name" value="N(4)-(BETA-N-ACETYLGLUCOSAMINYL)-L-ASPARAGINASE-LIKE"/>
    <property type="match status" value="1"/>
</dbReference>
<organism evidence="3">
    <name type="scientific">Timspurckia oligopyrenoides</name>
    <dbReference type="NCBI Taxonomy" id="708627"/>
    <lineage>
        <taxon>Eukaryota</taxon>
        <taxon>Rhodophyta</taxon>
        <taxon>Bangiophyceae</taxon>
        <taxon>Porphyridiales</taxon>
        <taxon>Porphyridiaceae</taxon>
        <taxon>Timspurckia</taxon>
    </lineage>
</organism>
<dbReference type="EMBL" id="HBFP01008042">
    <property type="protein sequence ID" value="CAD8821361.1"/>
    <property type="molecule type" value="Transcribed_RNA"/>
</dbReference>
<dbReference type="InterPro" id="IPR000246">
    <property type="entry name" value="Peptidase_T2"/>
</dbReference>